<reference evidence="2 3" key="1">
    <citation type="submission" date="2017-05" db="EMBL/GenBank/DDBJ databases">
        <title>Biotechnological potential of actinobacteria isolated from South African environments.</title>
        <authorList>
            <person name="Le Roes-Hill M."/>
            <person name="Prins A."/>
            <person name="Durrell K.A."/>
        </authorList>
    </citation>
    <scope>NUCLEOTIDE SEQUENCE [LARGE SCALE GENOMIC DNA]</scope>
    <source>
        <strain evidence="2 3">HMC13</strain>
    </source>
</reference>
<protein>
    <submittedName>
        <fullName evidence="2">Uncharacterized protein</fullName>
    </submittedName>
</protein>
<sequence length="73" mass="7985">MRVADPGGEHRHGAPDVVHRLAQPGRHLPGAGRTERRPRRFGDVALVLVVLAHDSIVLRVGVPDQGVRRRGCE</sequence>
<feature type="region of interest" description="Disordered" evidence="1">
    <location>
        <begin position="1"/>
        <end position="36"/>
    </location>
</feature>
<feature type="compositionally biased region" description="Basic and acidic residues" evidence="1">
    <location>
        <begin position="7"/>
        <end position="19"/>
    </location>
</feature>
<name>A0A243Q2G8_9ACTN</name>
<evidence type="ECO:0000313" key="2">
    <source>
        <dbReference type="EMBL" id="OUC75077.1"/>
    </source>
</evidence>
<gene>
    <name evidence="2" type="ORF">CA983_44585</name>
</gene>
<dbReference type="AlphaFoldDB" id="A0A243Q2G8"/>
<accession>A0A243Q2G8</accession>
<proteinExistence type="predicted"/>
<dbReference type="Proteomes" id="UP000195105">
    <property type="component" value="Unassembled WGS sequence"/>
</dbReference>
<keyword evidence="3" id="KW-1185">Reference proteome</keyword>
<organism evidence="2 3">
    <name type="scientific">Streptomyces swartbergensis</name>
    <dbReference type="NCBI Taxonomy" id="487165"/>
    <lineage>
        <taxon>Bacteria</taxon>
        <taxon>Bacillati</taxon>
        <taxon>Actinomycetota</taxon>
        <taxon>Actinomycetes</taxon>
        <taxon>Kitasatosporales</taxon>
        <taxon>Streptomycetaceae</taxon>
        <taxon>Streptomyces</taxon>
    </lineage>
</organism>
<dbReference type="EMBL" id="NGFN01000853">
    <property type="protein sequence ID" value="OUC75077.1"/>
    <property type="molecule type" value="Genomic_DNA"/>
</dbReference>
<evidence type="ECO:0000256" key="1">
    <source>
        <dbReference type="SAM" id="MobiDB-lite"/>
    </source>
</evidence>
<comment type="caution">
    <text evidence="2">The sequence shown here is derived from an EMBL/GenBank/DDBJ whole genome shotgun (WGS) entry which is preliminary data.</text>
</comment>
<evidence type="ECO:0000313" key="3">
    <source>
        <dbReference type="Proteomes" id="UP000195105"/>
    </source>
</evidence>